<feature type="domain" description="ABC-2 type transporter transmembrane" evidence="7">
    <location>
        <begin position="31"/>
        <end position="172"/>
    </location>
</feature>
<evidence type="ECO:0000256" key="3">
    <source>
        <dbReference type="ARBA" id="ARBA00022989"/>
    </source>
</evidence>
<keyword evidence="3 6" id="KW-1133">Transmembrane helix</keyword>
<dbReference type="InterPro" id="IPR017501">
    <property type="entry name" value="Phage_infect_YhgE_C"/>
</dbReference>
<dbReference type="NCBIfam" id="TIGR03061">
    <property type="entry name" value="pip_yhgE_Nterm"/>
    <property type="match status" value="1"/>
</dbReference>
<dbReference type="NCBIfam" id="TIGR03062">
    <property type="entry name" value="pip_yhgE_Cterm"/>
    <property type="match status" value="1"/>
</dbReference>
<dbReference type="Pfam" id="PF12698">
    <property type="entry name" value="ABC2_membrane_3"/>
    <property type="match status" value="2"/>
</dbReference>
<organism evidence="8 9">
    <name type="scientific">Thalassorhabdus alkalitolerans</name>
    <dbReference type="NCBI Taxonomy" id="2282697"/>
    <lineage>
        <taxon>Bacteria</taxon>
        <taxon>Bacillati</taxon>
        <taxon>Bacillota</taxon>
        <taxon>Bacilli</taxon>
        <taxon>Bacillales</taxon>
        <taxon>Bacillaceae</taxon>
        <taxon>Thalassorhabdus</taxon>
    </lineage>
</organism>
<feature type="transmembrane region" description="Helical" evidence="6">
    <location>
        <begin position="742"/>
        <end position="761"/>
    </location>
</feature>
<keyword evidence="5" id="KW-0175">Coiled coil</keyword>
<dbReference type="InterPro" id="IPR013525">
    <property type="entry name" value="ABC2_TM"/>
</dbReference>
<dbReference type="Proteomes" id="UP001596142">
    <property type="component" value="Unassembled WGS sequence"/>
</dbReference>
<dbReference type="EMBL" id="JBHSOZ010000003">
    <property type="protein sequence ID" value="MFC5711682.1"/>
    <property type="molecule type" value="Genomic_DNA"/>
</dbReference>
<evidence type="ECO:0000256" key="2">
    <source>
        <dbReference type="ARBA" id="ARBA00022692"/>
    </source>
</evidence>
<evidence type="ECO:0000256" key="5">
    <source>
        <dbReference type="SAM" id="Coils"/>
    </source>
</evidence>
<proteinExistence type="predicted"/>
<keyword evidence="9" id="KW-1185">Reference proteome</keyword>
<keyword evidence="2 6" id="KW-0812">Transmembrane</keyword>
<comment type="caution">
    <text evidence="8">The sequence shown here is derived from an EMBL/GenBank/DDBJ whole genome shotgun (WGS) entry which is preliminary data.</text>
</comment>
<evidence type="ECO:0000259" key="7">
    <source>
        <dbReference type="Pfam" id="PF12698"/>
    </source>
</evidence>
<dbReference type="RefSeq" id="WP_385943776.1">
    <property type="nucleotide sequence ID" value="NZ_JBHSPG010000023.1"/>
</dbReference>
<accession>A0ABW0YLS8</accession>
<evidence type="ECO:0000313" key="9">
    <source>
        <dbReference type="Proteomes" id="UP001596142"/>
    </source>
</evidence>
<reference evidence="9" key="1">
    <citation type="journal article" date="2019" name="Int. J. Syst. Evol. Microbiol.">
        <title>The Global Catalogue of Microorganisms (GCM) 10K type strain sequencing project: providing services to taxonomists for standard genome sequencing and annotation.</title>
        <authorList>
            <consortium name="The Broad Institute Genomics Platform"/>
            <consortium name="The Broad Institute Genome Sequencing Center for Infectious Disease"/>
            <person name="Wu L."/>
            <person name="Ma J."/>
        </authorList>
    </citation>
    <scope>NUCLEOTIDE SEQUENCE [LARGE SCALE GENOMIC DNA]</scope>
    <source>
        <strain evidence="9">CECT 7184</strain>
    </source>
</reference>
<feature type="transmembrane region" description="Helical" evidence="6">
    <location>
        <begin position="714"/>
        <end position="735"/>
    </location>
</feature>
<evidence type="ECO:0000256" key="4">
    <source>
        <dbReference type="ARBA" id="ARBA00023136"/>
    </source>
</evidence>
<evidence type="ECO:0000256" key="1">
    <source>
        <dbReference type="ARBA" id="ARBA00004141"/>
    </source>
</evidence>
<dbReference type="PANTHER" id="PTHR43077">
    <property type="entry name" value="TRANSPORT PERMEASE YVFS-RELATED"/>
    <property type="match status" value="1"/>
</dbReference>
<dbReference type="Gene3D" id="3.40.1710.10">
    <property type="entry name" value="abc type-2 transporter like domain"/>
    <property type="match status" value="1"/>
</dbReference>
<feature type="transmembrane region" description="Helical" evidence="6">
    <location>
        <begin position="27"/>
        <end position="50"/>
    </location>
</feature>
<gene>
    <name evidence="8" type="ORF">ACFPU1_02695</name>
</gene>
<name>A0ABW0YLS8_9BACI</name>
<comment type="subcellular location">
    <subcellularLocation>
        <location evidence="1">Membrane</location>
        <topology evidence="1">Multi-pass membrane protein</topology>
    </subcellularLocation>
</comment>
<feature type="coiled-coil region" evidence="5">
    <location>
        <begin position="447"/>
        <end position="481"/>
    </location>
</feature>
<feature type="transmembrane region" description="Helical" evidence="6">
    <location>
        <begin position="800"/>
        <end position="819"/>
    </location>
</feature>
<feature type="transmembrane region" description="Helical" evidence="6">
    <location>
        <begin position="645"/>
        <end position="664"/>
    </location>
</feature>
<feature type="transmembrane region" description="Helical" evidence="6">
    <location>
        <begin position="684"/>
        <end position="708"/>
    </location>
</feature>
<evidence type="ECO:0000256" key="6">
    <source>
        <dbReference type="SAM" id="Phobius"/>
    </source>
</evidence>
<feature type="domain" description="ABC-2 type transporter transmembrane" evidence="7">
    <location>
        <begin position="536"/>
        <end position="812"/>
    </location>
</feature>
<dbReference type="InterPro" id="IPR017500">
    <property type="entry name" value="Phage_infect_YhgE_N"/>
</dbReference>
<evidence type="ECO:0000313" key="8">
    <source>
        <dbReference type="EMBL" id="MFC5711682.1"/>
    </source>
</evidence>
<protein>
    <submittedName>
        <fullName evidence="8">YhgE/Pip family protein</fullName>
    </submittedName>
</protein>
<dbReference type="InterPro" id="IPR051328">
    <property type="entry name" value="T7SS_ABC-Transporter"/>
</dbReference>
<keyword evidence="4 6" id="KW-0472">Membrane</keyword>
<sequence length="841" mass="93463">MKWSKMEWGIMKGYTGELKGIITSKKLFIAIIGIILMPLLYGGLLIWSFWDPYGQLENLPVAVVNEDTGAEVNGEKIEAGNDFVKELSKDPSLAFDFVSKEEAQRGLKDHSYYFYVEIPKTFSEEIGSVTETYPAQANIYYDINEDYNYVSSQIAETAIEEIEQELSRALTAAYVEIANDAFSELTQAVSALQKGSLDVAEGNQKAEENIRLLNEGLVSLTKGSEEVDKGVYEAASGSNQLLAGAEEVHYYLHETEEGKEIKEVFELAAEKTEKGIVLLEDSDAEEIGDSFEKVNNHLGEIHGLLAQADDSIHDITVKASEVQQRTEEIYEEIDKVLYTVEGHASSLTSSIDEISTALLEWEEYTKKIEGKMEDPLNALEDIHYLLKELPSLLDEEYPEWRESEELKAWYNNITMLLPEHEGEEIQQAFQSLQNQVHEIDEGMGAKQKEVNQVLASLEEDAAEYRNTISHVNNEIQQMSDELILYLEDIQGVIQSAQSSLPHSLNEGQMEEELEVMNDSVLEVLYDVHHGLSDIESFYEGVVVAEEEAYEGIKALNNGLQALETGSTELSNGLGEAEESGFELAEGLHELRDGSEDLNASLTNLSDMLMDYTPSENQEKMVANPVQSKSPSPAADYSYGEGLTPYFLSIGLYVGGLTLSIIYPFRTPLASHENGWQWFRGKFGVAVTVGILQSMLVAVFLLFIIGLSVENTAGFILFSLFTSIVFVSIVFCLVGILDNPGRFIAIILLILQLGGSAGSFPVELLASPLQSLHGWLPMTYSVLGFRASIFMDSTPLLVESVWRLSIVMGAVLLASTLFYLKKYKKLCLPFLPHGDKSFDRAA</sequence>
<dbReference type="PANTHER" id="PTHR43077:SF5">
    <property type="entry name" value="PHAGE INFECTION PROTEIN"/>
    <property type="match status" value="1"/>
</dbReference>